<dbReference type="PANTHER" id="PTHR30290">
    <property type="entry name" value="PERIPLASMIC BINDING COMPONENT OF ABC TRANSPORTER"/>
    <property type="match status" value="1"/>
</dbReference>
<dbReference type="InterPro" id="IPR000914">
    <property type="entry name" value="SBP_5_dom"/>
</dbReference>
<feature type="chain" id="PRO_5038973938" evidence="2">
    <location>
        <begin position="24"/>
        <end position="552"/>
    </location>
</feature>
<dbReference type="AlphaFoldDB" id="A0A261FUZ7"/>
<dbReference type="GO" id="GO:0015833">
    <property type="term" value="P:peptide transport"/>
    <property type="evidence" value="ECO:0007669"/>
    <property type="project" value="TreeGrafter"/>
</dbReference>
<dbReference type="SUPFAM" id="SSF53850">
    <property type="entry name" value="Periplasmic binding protein-like II"/>
    <property type="match status" value="1"/>
</dbReference>
<dbReference type="GO" id="GO:0042597">
    <property type="term" value="C:periplasmic space"/>
    <property type="evidence" value="ECO:0007669"/>
    <property type="project" value="UniProtKB-ARBA"/>
</dbReference>
<dbReference type="CDD" id="cd00995">
    <property type="entry name" value="PBP2_NikA_DppA_OppA_like"/>
    <property type="match status" value="1"/>
</dbReference>
<evidence type="ECO:0000256" key="1">
    <source>
        <dbReference type="SAM" id="MobiDB-lite"/>
    </source>
</evidence>
<comment type="caution">
    <text evidence="4">The sequence shown here is derived from an EMBL/GenBank/DDBJ whole genome shotgun (WGS) entry which is preliminary data.</text>
</comment>
<keyword evidence="5" id="KW-1185">Reference proteome</keyword>
<feature type="region of interest" description="Disordered" evidence="1">
    <location>
        <begin position="30"/>
        <end position="65"/>
    </location>
</feature>
<gene>
    <name evidence="4" type="ORF">BHAP_2060</name>
</gene>
<feature type="compositionally biased region" description="Low complexity" evidence="1">
    <location>
        <begin position="30"/>
        <end position="44"/>
    </location>
</feature>
<reference evidence="4 5" key="1">
    <citation type="journal article" date="2017" name="BMC Genomics">
        <title>Comparative genomic and phylogenomic analyses of the Bifidobacteriaceae family.</title>
        <authorList>
            <person name="Lugli G.A."/>
            <person name="Milani C."/>
            <person name="Turroni F."/>
            <person name="Duranti S."/>
            <person name="Mancabelli L."/>
            <person name="Mangifesta M."/>
            <person name="Ferrario C."/>
            <person name="Modesto M."/>
            <person name="Mattarelli P."/>
            <person name="Jiri K."/>
            <person name="van Sinderen D."/>
            <person name="Ventura M."/>
        </authorList>
    </citation>
    <scope>NUCLEOTIDE SEQUENCE [LARGE SCALE GENOMIC DNA]</scope>
    <source>
        <strain evidence="4 5">DSM 100202</strain>
    </source>
</reference>
<proteinExistence type="predicted"/>
<dbReference type="Gene3D" id="3.10.105.10">
    <property type="entry name" value="Dipeptide-binding Protein, Domain 3"/>
    <property type="match status" value="1"/>
</dbReference>
<feature type="domain" description="Solute-binding protein family 5" evidence="3">
    <location>
        <begin position="89"/>
        <end position="469"/>
    </location>
</feature>
<dbReference type="Gene3D" id="3.90.76.10">
    <property type="entry name" value="Dipeptide-binding Protein, Domain 1"/>
    <property type="match status" value="1"/>
</dbReference>
<evidence type="ECO:0000259" key="3">
    <source>
        <dbReference type="Pfam" id="PF00496"/>
    </source>
</evidence>
<dbReference type="PANTHER" id="PTHR30290:SF83">
    <property type="entry name" value="ABC TRANSPORTER SUBSTRATE-BINDING PROTEIN"/>
    <property type="match status" value="1"/>
</dbReference>
<dbReference type="Pfam" id="PF00496">
    <property type="entry name" value="SBP_bac_5"/>
    <property type="match status" value="1"/>
</dbReference>
<dbReference type="EMBL" id="MWWY01000045">
    <property type="protein sequence ID" value="OZG62586.1"/>
    <property type="molecule type" value="Genomic_DNA"/>
</dbReference>
<dbReference type="PROSITE" id="PS51257">
    <property type="entry name" value="PROKAR_LIPOPROTEIN"/>
    <property type="match status" value="1"/>
</dbReference>
<organism evidence="4 5">
    <name type="scientific">Bifidobacterium hapali</name>
    <dbReference type="NCBI Taxonomy" id="1630172"/>
    <lineage>
        <taxon>Bacteria</taxon>
        <taxon>Bacillati</taxon>
        <taxon>Actinomycetota</taxon>
        <taxon>Actinomycetes</taxon>
        <taxon>Bifidobacteriales</taxon>
        <taxon>Bifidobacteriaceae</taxon>
        <taxon>Bifidobacterium</taxon>
    </lineage>
</organism>
<dbReference type="Proteomes" id="UP000216074">
    <property type="component" value="Unassembled WGS sequence"/>
</dbReference>
<dbReference type="InterPro" id="IPR039424">
    <property type="entry name" value="SBP_5"/>
</dbReference>
<dbReference type="Gene3D" id="3.40.190.10">
    <property type="entry name" value="Periplasmic binding protein-like II"/>
    <property type="match status" value="1"/>
</dbReference>
<dbReference type="RefSeq" id="WP_094730590.1">
    <property type="nucleotide sequence ID" value="NZ_MWWY01000045.1"/>
</dbReference>
<sequence length="552" mass="59179">MQSNKKRFMAMSAAVLSAGLLLAGCGSTSSNGGSNGSASGSTGSDSVITIANGEPQNPLVPGNTNETTGGNVIDMLFSGLVGFKPDGTPVNEVADKITPNADNTKFDITLKSGWKFSDGSAVTSESFTKAWSYTANAKNGQLNSSFFSVIKGYEDLQKDGLKGDEQLSGLTVTDDTHFSVELNESNAVFPVILGYSGYYPLPESFYKDPKAFGESPIGNGPYKFKSWKHNADIILEKNDDYPGAFKAKNAGLDFKVYTSNDSSYADVQSGNLDVSSNVPATALKTFQKNSKVNSYSKAGSGTATFTIPQSLEHFSGEEGTLRRQAISMAIDREQITEKVLSGTATPAKDFTSPMTAGYSDSLKGNENLTYNPDKAKELWAKADAISKFTGTFTIAYNTDGGTKPLYDAITNQLKNTLGIDATTNPVPTFQEFRAAITDRTMKSAFRGGWQADYPSIENYLKPIYSSSAADGKGSNDGDYKNPAFDNLLNEAAKASDLDAANKLYQQAEEILLNDLPAIPLYNSNANGVYAKGVKNVEPNWKGVPVFYEITKE</sequence>
<evidence type="ECO:0000313" key="5">
    <source>
        <dbReference type="Proteomes" id="UP000216074"/>
    </source>
</evidence>
<keyword evidence="2" id="KW-0732">Signal</keyword>
<protein>
    <submittedName>
        <fullName evidence="4">ABC transporter substrate-binding protein</fullName>
    </submittedName>
</protein>
<feature type="signal peptide" evidence="2">
    <location>
        <begin position="1"/>
        <end position="23"/>
    </location>
</feature>
<evidence type="ECO:0000256" key="2">
    <source>
        <dbReference type="SAM" id="SignalP"/>
    </source>
</evidence>
<dbReference type="OrthoDB" id="9046151at2"/>
<name>A0A261FUZ7_9BIFI</name>
<evidence type="ECO:0000313" key="4">
    <source>
        <dbReference type="EMBL" id="OZG62586.1"/>
    </source>
</evidence>
<dbReference type="InterPro" id="IPR030678">
    <property type="entry name" value="Peptide/Ni-bd"/>
</dbReference>
<dbReference type="PIRSF" id="PIRSF002741">
    <property type="entry name" value="MppA"/>
    <property type="match status" value="1"/>
</dbReference>
<dbReference type="GO" id="GO:0043190">
    <property type="term" value="C:ATP-binding cassette (ABC) transporter complex"/>
    <property type="evidence" value="ECO:0007669"/>
    <property type="project" value="InterPro"/>
</dbReference>
<accession>A0A261FUZ7</accession>
<dbReference type="GO" id="GO:1904680">
    <property type="term" value="F:peptide transmembrane transporter activity"/>
    <property type="evidence" value="ECO:0007669"/>
    <property type="project" value="TreeGrafter"/>
</dbReference>